<dbReference type="Proteomes" id="UP000054107">
    <property type="component" value="Unassembled WGS sequence"/>
</dbReference>
<accession>A0A0B7N158</accession>
<evidence type="ECO:0000313" key="1">
    <source>
        <dbReference type="EMBL" id="CEP09113.1"/>
    </source>
</evidence>
<organism evidence="1 2">
    <name type="scientific">Parasitella parasitica</name>
    <dbReference type="NCBI Taxonomy" id="35722"/>
    <lineage>
        <taxon>Eukaryota</taxon>
        <taxon>Fungi</taxon>
        <taxon>Fungi incertae sedis</taxon>
        <taxon>Mucoromycota</taxon>
        <taxon>Mucoromycotina</taxon>
        <taxon>Mucoromycetes</taxon>
        <taxon>Mucorales</taxon>
        <taxon>Mucorineae</taxon>
        <taxon>Mucoraceae</taxon>
        <taxon>Parasitella</taxon>
    </lineage>
</organism>
<name>A0A0B7N158_9FUNG</name>
<keyword evidence="2" id="KW-1185">Reference proteome</keyword>
<dbReference type="AlphaFoldDB" id="A0A0B7N158"/>
<sequence length="87" mass="9963">MYQVLRLVLVQHNTKVLNASVYGLLDIFKDQFVVINVEAKGTIRAFIKRIKTLQSVLMSEMCRPSLGSVRYKLVATTEGILPKQWPR</sequence>
<protein>
    <submittedName>
        <fullName evidence="1">Uncharacterized protein</fullName>
    </submittedName>
</protein>
<proteinExistence type="predicted"/>
<dbReference type="EMBL" id="LN721083">
    <property type="protein sequence ID" value="CEP09113.1"/>
    <property type="molecule type" value="Genomic_DNA"/>
</dbReference>
<gene>
    <name evidence="1" type="primary">PARPA_02568.1 scaffold 4843</name>
</gene>
<reference evidence="1 2" key="1">
    <citation type="submission" date="2014-09" db="EMBL/GenBank/DDBJ databases">
        <authorList>
            <person name="Ellenberger Sabrina"/>
        </authorList>
    </citation>
    <scope>NUCLEOTIDE SEQUENCE [LARGE SCALE GENOMIC DNA]</scope>
    <source>
        <strain evidence="1 2">CBS 412.66</strain>
    </source>
</reference>
<evidence type="ECO:0000313" key="2">
    <source>
        <dbReference type="Proteomes" id="UP000054107"/>
    </source>
</evidence>